<reference evidence="11" key="1">
    <citation type="journal article" date="2021" name="ISME J.">
        <title>Mercury methylation by metabolically versatile and cosmopolitan marine bacteria.</title>
        <authorList>
            <person name="Lin H."/>
            <person name="Ascher D.B."/>
            <person name="Myung Y."/>
            <person name="Lamborg C.H."/>
            <person name="Hallam S.J."/>
            <person name="Gionfriddo C.M."/>
            <person name="Holt K.E."/>
            <person name="Moreau J.W."/>
        </authorList>
    </citation>
    <scope>NUCLEOTIDE SEQUENCE</scope>
    <source>
        <strain evidence="11">SI075_bin30</strain>
    </source>
</reference>
<name>A0A8T5GE36_9ARCH</name>
<evidence type="ECO:0000256" key="3">
    <source>
        <dbReference type="ARBA" id="ARBA00022598"/>
    </source>
</evidence>
<proteinExistence type="inferred from homology"/>
<dbReference type="EC" id="6.1.1.4" evidence="2"/>
<dbReference type="Gene3D" id="1.10.730.10">
    <property type="entry name" value="Isoleucyl-tRNA Synthetase, Domain 1"/>
    <property type="match status" value="1"/>
</dbReference>
<dbReference type="GO" id="GO:0006429">
    <property type="term" value="P:leucyl-tRNA aminoacylation"/>
    <property type="evidence" value="ECO:0007669"/>
    <property type="project" value="InterPro"/>
</dbReference>
<dbReference type="Gene3D" id="3.40.50.620">
    <property type="entry name" value="HUPs"/>
    <property type="match status" value="1"/>
</dbReference>
<dbReference type="InterPro" id="IPR002300">
    <property type="entry name" value="aa-tRNA-synth_Ia"/>
</dbReference>
<evidence type="ECO:0000256" key="9">
    <source>
        <dbReference type="ARBA" id="ARBA00047469"/>
    </source>
</evidence>
<dbReference type="PANTHER" id="PTHR43740">
    <property type="entry name" value="LEUCYL-TRNA SYNTHETASE"/>
    <property type="match status" value="1"/>
</dbReference>
<accession>A0A8T5GE36</accession>
<keyword evidence="6" id="KW-0067">ATP-binding</keyword>
<keyword evidence="3 11" id="KW-0436">Ligase</keyword>
<dbReference type="GO" id="GO:0005524">
    <property type="term" value="F:ATP binding"/>
    <property type="evidence" value="ECO:0007669"/>
    <property type="project" value="UniProtKB-KW"/>
</dbReference>
<dbReference type="InterPro" id="IPR020084">
    <property type="entry name" value="NUDIX_hydrolase_CS"/>
</dbReference>
<dbReference type="GO" id="GO:0016787">
    <property type="term" value="F:hydrolase activity"/>
    <property type="evidence" value="ECO:0007669"/>
    <property type="project" value="UniProtKB-KW"/>
</dbReference>
<evidence type="ECO:0000256" key="6">
    <source>
        <dbReference type="ARBA" id="ARBA00022840"/>
    </source>
</evidence>
<evidence type="ECO:0000313" key="12">
    <source>
        <dbReference type="Proteomes" id="UP000722459"/>
    </source>
</evidence>
<dbReference type="FunFam" id="1.10.730.10:FF:000002">
    <property type="entry name" value="Leucine--tRNA ligase"/>
    <property type="match status" value="1"/>
</dbReference>
<dbReference type="EMBL" id="JABJNZ010000001">
    <property type="protein sequence ID" value="MBT4869947.1"/>
    <property type="molecule type" value="Genomic_DNA"/>
</dbReference>
<evidence type="ECO:0000256" key="7">
    <source>
        <dbReference type="ARBA" id="ARBA00022917"/>
    </source>
</evidence>
<dbReference type="InterPro" id="IPR000086">
    <property type="entry name" value="NUDIX_hydrolase_dom"/>
</dbReference>
<evidence type="ECO:0000256" key="8">
    <source>
        <dbReference type="ARBA" id="ARBA00023146"/>
    </source>
</evidence>
<keyword evidence="5" id="KW-0378">Hydrolase</keyword>
<evidence type="ECO:0000256" key="1">
    <source>
        <dbReference type="ARBA" id="ARBA00005594"/>
    </source>
</evidence>
<organism evidence="11 12">
    <name type="scientific">Candidatus Iainarchaeum sp</name>
    <dbReference type="NCBI Taxonomy" id="3101447"/>
    <lineage>
        <taxon>Archaea</taxon>
        <taxon>Candidatus Iainarchaeota</taxon>
        <taxon>Candidatus Iainarchaeia</taxon>
        <taxon>Candidatus Iainarchaeales</taxon>
        <taxon>Candidatus Iainarchaeaceae</taxon>
        <taxon>Candidatus Iainarchaeum</taxon>
    </lineage>
</organism>
<sequence length="625" mass="71193">CLDWKKFKWKSFVIGGVDDGETPEEAVRREVIEETGYSDIKSIKPIAFETHAEFYAKHKEINRYGKYKAFLVELASDKHEKPSDEHTKNHEGIWVEKNKVSGFINLENNRLVWNDYIKGGAAYTENGKLINSSEFDGINNREAIDKITLHLKKQKIGKKVINFKLRDWGISRQRYWGTPIPIIHCEKCGAVPVSEKDLPIALPKDVEFGEGNPLETNEKWTKTKCPKCGGSGKRETDTMDTFVNSSWYFLRYADPNNDKEIFDKKKAKYWCPIDQYVGGAEHACMHLIYSRFYTKFLADLGLINFREPAKKLFHQGMLQGEGGVKMSKSKGNVVLPEVVSEKYGIDTSRLFLLSLAAPDKPRDWSEKGIQGSLRIIQKIFDYFQDTKFGKDNEKTLSKLNKTIKEVTLDIEDFAYNLAVIKIRQLFEYIEGETISKDTAEKFLKILSPFCPHIAEELWEKIGNKPFISNAKWPKANEKLIDEKLEKIEGVLDTLRGDILKIKELAKLDSVSKVKIFVAPAWKWDALAIVKKACDGKPDFGAAMKALMSKDEMKKQGKAVQPFLKAVMSRFGELSDLEKFDEVKAIEEVKVALEKEFGSIEIIKAENSKEAKANNAFPGKPALLVE</sequence>
<comment type="catalytic activity">
    <reaction evidence="9">
        <text>tRNA(Leu) + L-leucine + ATP = L-leucyl-tRNA(Leu) + AMP + diphosphate</text>
        <dbReference type="Rhea" id="RHEA:11688"/>
        <dbReference type="Rhea" id="RHEA-COMP:9613"/>
        <dbReference type="Rhea" id="RHEA-COMP:9622"/>
        <dbReference type="ChEBI" id="CHEBI:30616"/>
        <dbReference type="ChEBI" id="CHEBI:33019"/>
        <dbReference type="ChEBI" id="CHEBI:57427"/>
        <dbReference type="ChEBI" id="CHEBI:78442"/>
        <dbReference type="ChEBI" id="CHEBI:78494"/>
        <dbReference type="ChEBI" id="CHEBI:456215"/>
        <dbReference type="EC" id="6.1.1.4"/>
    </reaction>
</comment>
<feature type="non-terminal residue" evidence="11">
    <location>
        <position position="1"/>
    </location>
</feature>
<dbReference type="AlphaFoldDB" id="A0A8T5GE36"/>
<dbReference type="Gene3D" id="3.90.79.10">
    <property type="entry name" value="Nucleoside Triphosphate Pyrophosphohydrolase"/>
    <property type="match status" value="1"/>
</dbReference>
<dbReference type="InterPro" id="IPR002302">
    <property type="entry name" value="Leu-tRNA-ligase"/>
</dbReference>
<evidence type="ECO:0000256" key="5">
    <source>
        <dbReference type="ARBA" id="ARBA00022801"/>
    </source>
</evidence>
<evidence type="ECO:0000256" key="4">
    <source>
        <dbReference type="ARBA" id="ARBA00022741"/>
    </source>
</evidence>
<dbReference type="PRINTS" id="PR00985">
    <property type="entry name" value="TRNASYNTHLEU"/>
</dbReference>
<evidence type="ECO:0000259" key="10">
    <source>
        <dbReference type="PROSITE" id="PS51462"/>
    </source>
</evidence>
<comment type="caution">
    <text evidence="11">The sequence shown here is derived from an EMBL/GenBank/DDBJ whole genome shotgun (WGS) entry which is preliminary data.</text>
</comment>
<comment type="similarity">
    <text evidence="1">Belongs to the class-I aminoacyl-tRNA synthetase family.</text>
</comment>
<dbReference type="InterPro" id="IPR013155">
    <property type="entry name" value="M/V/L/I-tRNA-synth_anticd-bd"/>
</dbReference>
<dbReference type="PANTHER" id="PTHR43740:SF2">
    <property type="entry name" value="LEUCINE--TRNA LIGASE, MITOCHONDRIAL"/>
    <property type="match status" value="1"/>
</dbReference>
<gene>
    <name evidence="11" type="ORF">HON47_00025</name>
</gene>
<dbReference type="Proteomes" id="UP000722459">
    <property type="component" value="Unassembled WGS sequence"/>
</dbReference>
<keyword evidence="4" id="KW-0547">Nucleotide-binding</keyword>
<dbReference type="Pfam" id="PF00133">
    <property type="entry name" value="tRNA-synt_1"/>
    <property type="match status" value="1"/>
</dbReference>
<protein>
    <recommendedName>
        <fullName evidence="2">leucine--tRNA ligase</fullName>
        <ecNumber evidence="2">6.1.1.4</ecNumber>
    </recommendedName>
</protein>
<evidence type="ECO:0000313" key="11">
    <source>
        <dbReference type="EMBL" id="MBT4869947.1"/>
    </source>
</evidence>
<dbReference type="PROSITE" id="PS51462">
    <property type="entry name" value="NUDIX"/>
    <property type="match status" value="1"/>
</dbReference>
<evidence type="ECO:0000256" key="2">
    <source>
        <dbReference type="ARBA" id="ARBA00013164"/>
    </source>
</evidence>
<dbReference type="FunFam" id="3.40.50.620:FF:000056">
    <property type="entry name" value="Leucine--tRNA ligase"/>
    <property type="match status" value="1"/>
</dbReference>
<dbReference type="CDD" id="cd02883">
    <property type="entry name" value="NUDIX_Hydrolase"/>
    <property type="match status" value="1"/>
</dbReference>
<dbReference type="PROSITE" id="PS00893">
    <property type="entry name" value="NUDIX_BOX"/>
    <property type="match status" value="1"/>
</dbReference>
<dbReference type="GO" id="GO:0005829">
    <property type="term" value="C:cytosol"/>
    <property type="evidence" value="ECO:0007669"/>
    <property type="project" value="TreeGrafter"/>
</dbReference>
<dbReference type="InterPro" id="IPR009080">
    <property type="entry name" value="tRNAsynth_Ia_anticodon-bd"/>
</dbReference>
<dbReference type="SUPFAM" id="SSF52374">
    <property type="entry name" value="Nucleotidylyl transferase"/>
    <property type="match status" value="1"/>
</dbReference>
<dbReference type="InterPro" id="IPR014729">
    <property type="entry name" value="Rossmann-like_a/b/a_fold"/>
</dbReference>
<dbReference type="GO" id="GO:0004823">
    <property type="term" value="F:leucine-tRNA ligase activity"/>
    <property type="evidence" value="ECO:0007669"/>
    <property type="project" value="UniProtKB-EC"/>
</dbReference>
<dbReference type="Gene3D" id="1.10.10.720">
    <property type="entry name" value="leucyl-tRNA synthetase"/>
    <property type="match status" value="1"/>
</dbReference>
<dbReference type="Pfam" id="PF00293">
    <property type="entry name" value="NUDIX"/>
    <property type="match status" value="1"/>
</dbReference>
<keyword evidence="7" id="KW-0648">Protein biosynthesis</keyword>
<dbReference type="InterPro" id="IPR015797">
    <property type="entry name" value="NUDIX_hydrolase-like_dom_sf"/>
</dbReference>
<dbReference type="SUPFAM" id="SSF55811">
    <property type="entry name" value="Nudix"/>
    <property type="match status" value="1"/>
</dbReference>
<dbReference type="Pfam" id="PF08264">
    <property type="entry name" value="Anticodon_1"/>
    <property type="match status" value="1"/>
</dbReference>
<keyword evidence="8" id="KW-0030">Aminoacyl-tRNA synthetase</keyword>
<dbReference type="SUPFAM" id="SSF47323">
    <property type="entry name" value="Anticodon-binding domain of a subclass of class I aminoacyl-tRNA synthetases"/>
    <property type="match status" value="1"/>
</dbReference>
<dbReference type="Gene3D" id="3.30.2320.20">
    <property type="entry name" value="Class I aminoacyl-tRNA synthetases (RS)"/>
    <property type="match status" value="1"/>
</dbReference>
<feature type="domain" description="Nudix hydrolase" evidence="10">
    <location>
        <begin position="1"/>
        <end position="116"/>
    </location>
</feature>